<accession>A0A7J7JPG6</accession>
<dbReference type="EMBL" id="VXIV02001973">
    <property type="protein sequence ID" value="KAF6028229.1"/>
    <property type="molecule type" value="Genomic_DNA"/>
</dbReference>
<sequence>MEYSDSSCSKGIADCQKTVRRLNSISMETHVWKPWRVYLDFSYMVTMMSPSNFTKCSPTACEDIYAAVVRDGVWYEFVTALYLHVIDALKKFNDGSLKISSLAIRGALTNLYYAIVGIHNGTDFCKDVQILQLTVDHFSEIIIEQLKSPVLLDVLAKDVSETSKENNNFLFGVSISFLTIIHNLTFYFEPCIPTLREKKMMSVARNVREIAIHHSSRPSVFSS</sequence>
<proteinExistence type="predicted"/>
<keyword evidence="2" id="KW-1185">Reference proteome</keyword>
<protein>
    <submittedName>
        <fullName evidence="1">Uncharacterized protein</fullName>
    </submittedName>
</protein>
<comment type="caution">
    <text evidence="1">The sequence shown here is derived from an EMBL/GenBank/DDBJ whole genome shotgun (WGS) entry which is preliminary data.</text>
</comment>
<gene>
    <name evidence="1" type="ORF">EB796_013455</name>
</gene>
<name>A0A7J7JPG6_BUGNE</name>
<organism evidence="1 2">
    <name type="scientific">Bugula neritina</name>
    <name type="common">Brown bryozoan</name>
    <name type="synonym">Sertularia neritina</name>
    <dbReference type="NCBI Taxonomy" id="10212"/>
    <lineage>
        <taxon>Eukaryota</taxon>
        <taxon>Metazoa</taxon>
        <taxon>Spiralia</taxon>
        <taxon>Lophotrochozoa</taxon>
        <taxon>Bryozoa</taxon>
        <taxon>Gymnolaemata</taxon>
        <taxon>Cheilostomatida</taxon>
        <taxon>Flustrina</taxon>
        <taxon>Buguloidea</taxon>
        <taxon>Bugulidae</taxon>
        <taxon>Bugula</taxon>
    </lineage>
</organism>
<dbReference type="Proteomes" id="UP000593567">
    <property type="component" value="Unassembled WGS sequence"/>
</dbReference>
<reference evidence="1" key="1">
    <citation type="submission" date="2020-06" db="EMBL/GenBank/DDBJ databases">
        <title>Draft genome of Bugula neritina, a colonial animal packing powerful symbionts and potential medicines.</title>
        <authorList>
            <person name="Rayko M."/>
        </authorList>
    </citation>
    <scope>NUCLEOTIDE SEQUENCE [LARGE SCALE GENOMIC DNA]</scope>
    <source>
        <strain evidence="1">Kwan_BN1</strain>
    </source>
</reference>
<dbReference type="AlphaFoldDB" id="A0A7J7JPG6"/>
<evidence type="ECO:0000313" key="1">
    <source>
        <dbReference type="EMBL" id="KAF6028229.1"/>
    </source>
</evidence>
<evidence type="ECO:0000313" key="2">
    <source>
        <dbReference type="Proteomes" id="UP000593567"/>
    </source>
</evidence>